<comment type="function">
    <text evidence="7">The UvrABC repair system catalyzes the recognition and processing of DNA lesions. UvrC both incises the 5' and 3' sides of the lesion. The N-terminal half is responsible for the 3' incision and the C-terminal half is responsible for the 5' incision.</text>
</comment>
<accession>A0A9D1XR52</accession>
<evidence type="ECO:0000259" key="9">
    <source>
        <dbReference type="PROSITE" id="PS50164"/>
    </source>
</evidence>
<evidence type="ECO:0000256" key="2">
    <source>
        <dbReference type="ARBA" id="ARBA00022763"/>
    </source>
</evidence>
<dbReference type="Proteomes" id="UP000823847">
    <property type="component" value="Unassembled WGS sequence"/>
</dbReference>
<dbReference type="Pfam" id="PF14520">
    <property type="entry name" value="HHH_5"/>
    <property type="match status" value="1"/>
</dbReference>
<evidence type="ECO:0000256" key="8">
    <source>
        <dbReference type="SAM" id="Coils"/>
    </source>
</evidence>
<keyword evidence="3 7" id="KW-0228">DNA excision</keyword>
<gene>
    <name evidence="7 11" type="primary">uvrC</name>
    <name evidence="11" type="ORF">H9848_05160</name>
</gene>
<dbReference type="AlphaFoldDB" id="A0A9D1XR52"/>
<dbReference type="Pfam" id="PF01541">
    <property type="entry name" value="GIY-YIG"/>
    <property type="match status" value="1"/>
</dbReference>
<evidence type="ECO:0000256" key="6">
    <source>
        <dbReference type="ARBA" id="ARBA00023236"/>
    </source>
</evidence>
<dbReference type="HAMAP" id="MF_00203">
    <property type="entry name" value="UvrC"/>
    <property type="match status" value="1"/>
</dbReference>
<dbReference type="PANTHER" id="PTHR30562">
    <property type="entry name" value="UVRC/OXIDOREDUCTASE"/>
    <property type="match status" value="1"/>
</dbReference>
<dbReference type="GO" id="GO:0009381">
    <property type="term" value="F:excinuclease ABC activity"/>
    <property type="evidence" value="ECO:0007669"/>
    <property type="project" value="UniProtKB-UniRule"/>
</dbReference>
<dbReference type="GO" id="GO:0009380">
    <property type="term" value="C:excinuclease repair complex"/>
    <property type="evidence" value="ECO:0007669"/>
    <property type="project" value="InterPro"/>
</dbReference>
<dbReference type="InterPro" id="IPR036876">
    <property type="entry name" value="UVR_dom_sf"/>
</dbReference>
<comment type="similarity">
    <text evidence="7">Belongs to the UvrC family.</text>
</comment>
<feature type="domain" description="GIY-YIG" evidence="9">
    <location>
        <begin position="16"/>
        <end position="94"/>
    </location>
</feature>
<feature type="domain" description="UvrC family homology region profile" evidence="10">
    <location>
        <begin position="268"/>
        <end position="478"/>
    </location>
</feature>
<comment type="subcellular location">
    <subcellularLocation>
        <location evidence="7">Cytoplasm</location>
    </subcellularLocation>
</comment>
<dbReference type="Pfam" id="PF08459">
    <property type="entry name" value="UvrC_RNaseH_dom"/>
    <property type="match status" value="1"/>
</dbReference>
<keyword evidence="6 7" id="KW-0742">SOS response</keyword>
<keyword evidence="4 7" id="KW-0267">Excision nuclease</keyword>
<dbReference type="EMBL" id="DXEN01000033">
    <property type="protein sequence ID" value="HIX85979.1"/>
    <property type="molecule type" value="Genomic_DNA"/>
</dbReference>
<dbReference type="PANTHER" id="PTHR30562:SF1">
    <property type="entry name" value="UVRABC SYSTEM PROTEIN C"/>
    <property type="match status" value="1"/>
</dbReference>
<dbReference type="SUPFAM" id="SSF82771">
    <property type="entry name" value="GIY-YIG endonuclease"/>
    <property type="match status" value="1"/>
</dbReference>
<dbReference type="Pfam" id="PF22920">
    <property type="entry name" value="UvrC_RNaseH"/>
    <property type="match status" value="1"/>
</dbReference>
<reference evidence="11" key="1">
    <citation type="journal article" date="2021" name="PeerJ">
        <title>Extensive microbial diversity within the chicken gut microbiome revealed by metagenomics and culture.</title>
        <authorList>
            <person name="Gilroy R."/>
            <person name="Ravi A."/>
            <person name="Getino M."/>
            <person name="Pursley I."/>
            <person name="Horton D.L."/>
            <person name="Alikhan N.F."/>
            <person name="Baker D."/>
            <person name="Gharbi K."/>
            <person name="Hall N."/>
            <person name="Watson M."/>
            <person name="Adriaenssens E.M."/>
            <person name="Foster-Nyarko E."/>
            <person name="Jarju S."/>
            <person name="Secka A."/>
            <person name="Antonio M."/>
            <person name="Oren A."/>
            <person name="Chaudhuri R.R."/>
            <person name="La Ragione R."/>
            <person name="Hildebrand F."/>
            <person name="Pallen M.J."/>
        </authorList>
    </citation>
    <scope>NUCLEOTIDE SEQUENCE</scope>
    <source>
        <strain evidence="11">ChiHecec2B26-12326</strain>
    </source>
</reference>
<comment type="subunit">
    <text evidence="7">Interacts with UvrB in an incision complex.</text>
</comment>
<dbReference type="PROSITE" id="PS50164">
    <property type="entry name" value="GIY_YIG"/>
    <property type="match status" value="1"/>
</dbReference>
<comment type="caution">
    <text evidence="11">The sequence shown here is derived from an EMBL/GenBank/DDBJ whole genome shotgun (WGS) entry which is preliminary data.</text>
</comment>
<proteinExistence type="inferred from homology"/>
<organism evidence="11 12">
    <name type="scientific">Candidatus Parabacteroides intestinigallinarum</name>
    <dbReference type="NCBI Taxonomy" id="2838722"/>
    <lineage>
        <taxon>Bacteria</taxon>
        <taxon>Pseudomonadati</taxon>
        <taxon>Bacteroidota</taxon>
        <taxon>Bacteroidia</taxon>
        <taxon>Bacteroidales</taxon>
        <taxon>Tannerellaceae</taxon>
        <taxon>Parabacteroides</taxon>
    </lineage>
</organism>
<dbReference type="GO" id="GO:0006289">
    <property type="term" value="P:nucleotide-excision repair"/>
    <property type="evidence" value="ECO:0007669"/>
    <property type="project" value="UniProtKB-UniRule"/>
</dbReference>
<keyword evidence="1 7" id="KW-0963">Cytoplasm</keyword>
<protein>
    <recommendedName>
        <fullName evidence="7">UvrABC system protein C</fullName>
        <shortName evidence="7">Protein UvrC</shortName>
    </recommendedName>
    <alternativeName>
        <fullName evidence="7">Excinuclease ABC subunit C</fullName>
    </alternativeName>
</protein>
<evidence type="ECO:0000256" key="4">
    <source>
        <dbReference type="ARBA" id="ARBA00022881"/>
    </source>
</evidence>
<dbReference type="CDD" id="cd10434">
    <property type="entry name" value="GIY-YIG_UvrC_Cho"/>
    <property type="match status" value="1"/>
</dbReference>
<dbReference type="GO" id="GO:0009432">
    <property type="term" value="P:SOS response"/>
    <property type="evidence" value="ECO:0007669"/>
    <property type="project" value="UniProtKB-UniRule"/>
</dbReference>
<dbReference type="GO" id="GO:0003677">
    <property type="term" value="F:DNA binding"/>
    <property type="evidence" value="ECO:0007669"/>
    <property type="project" value="UniProtKB-UniRule"/>
</dbReference>
<evidence type="ECO:0000256" key="7">
    <source>
        <dbReference type="HAMAP-Rule" id="MF_00203"/>
    </source>
</evidence>
<dbReference type="GO" id="GO:0005737">
    <property type="term" value="C:cytoplasm"/>
    <property type="evidence" value="ECO:0007669"/>
    <property type="project" value="UniProtKB-SubCell"/>
</dbReference>
<evidence type="ECO:0000256" key="3">
    <source>
        <dbReference type="ARBA" id="ARBA00022769"/>
    </source>
</evidence>
<evidence type="ECO:0000256" key="1">
    <source>
        <dbReference type="ARBA" id="ARBA00022490"/>
    </source>
</evidence>
<dbReference type="Gene3D" id="1.10.150.20">
    <property type="entry name" value="5' to 3' exonuclease, C-terminal subdomain"/>
    <property type="match status" value="1"/>
</dbReference>
<feature type="coiled-coil region" evidence="8">
    <location>
        <begin position="189"/>
        <end position="231"/>
    </location>
</feature>
<dbReference type="InterPro" id="IPR050066">
    <property type="entry name" value="UvrABC_protein_C"/>
</dbReference>
<dbReference type="InterPro" id="IPR038476">
    <property type="entry name" value="UvrC_RNase_H_dom_sf"/>
</dbReference>
<dbReference type="InterPro" id="IPR035901">
    <property type="entry name" value="GIY-YIG_endonuc_sf"/>
</dbReference>
<sequence length="615" mass="70899">MTVDKHIQSILSVIPEKPGCYQYFDAKGTIIYVGKAKNLKRRVSSYFNKVHDSQKTRVLVKQIRDIKYIVVDTEEDALLLENNLIKQYRPRYNVLLKDDKTYPSIVVKNEYFPRVYQTRNITRDGSQYYGPYPSVFTAKVMLQMLKELYPIRTCKYPLTPESIARGQYKVCLEYHIKRCKGPCEGLQSLEEYQRNIAEVKEILKGNISQISKHLYEEMQALAAELRFEEAQKVKEKYEVIENYRSKSTVVPPTLHNIDVFSIIEYENSAYINFMHIGNGAIVQAYTFEYKKRLEETREELLGLGIVEMRNRFKSTAREIIVPFELDIQLGNIVVTVPQRGDKKKLLDLSEMNAKQFKIDRLKQAEKLNPEQRNTRILKEIQEALRLEKLPAHIECFDNSNIQGSDPVAACVVFKMGKPSKQDYRKYNIKTVVGPDDYASMKEVVRRRYQRAIEEGSPLPDLIITDGGKGQMEVVRSVVEDELGLSIPIAGLAKDGRHRTSELLFGFPPVTVGMRLDSPLFHLLTRMQDEVHRFAITFHKDKRSKGQTRSELDSIKGIGEKTKTLLLRHFKSVKRIKEAGFDELKAVVGEAKAKALREAFGEPVANKKRTKSEQEK</sequence>
<dbReference type="FunFam" id="3.40.1440.10:FF:000001">
    <property type="entry name" value="UvrABC system protein C"/>
    <property type="match status" value="1"/>
</dbReference>
<dbReference type="SMART" id="SM00465">
    <property type="entry name" value="GIYc"/>
    <property type="match status" value="1"/>
</dbReference>
<dbReference type="InterPro" id="IPR047296">
    <property type="entry name" value="GIY-YIG_UvrC_Cho"/>
</dbReference>
<dbReference type="NCBIfam" id="TIGR00194">
    <property type="entry name" value="uvrC"/>
    <property type="match status" value="1"/>
</dbReference>
<evidence type="ECO:0000259" key="10">
    <source>
        <dbReference type="PROSITE" id="PS50165"/>
    </source>
</evidence>
<evidence type="ECO:0000313" key="11">
    <source>
        <dbReference type="EMBL" id="HIX85979.1"/>
    </source>
</evidence>
<dbReference type="Gene3D" id="3.30.420.340">
    <property type="entry name" value="UvrC, RNAse H endonuclease domain"/>
    <property type="match status" value="1"/>
</dbReference>
<dbReference type="SUPFAM" id="SSF46600">
    <property type="entry name" value="C-terminal UvrC-binding domain of UvrB"/>
    <property type="match status" value="1"/>
</dbReference>
<evidence type="ECO:0000256" key="5">
    <source>
        <dbReference type="ARBA" id="ARBA00023204"/>
    </source>
</evidence>
<dbReference type="InterPro" id="IPR000305">
    <property type="entry name" value="GIY-YIG_endonuc"/>
</dbReference>
<dbReference type="InterPro" id="IPR010994">
    <property type="entry name" value="RuvA_2-like"/>
</dbReference>
<keyword evidence="8" id="KW-0175">Coiled coil</keyword>
<reference evidence="11" key="2">
    <citation type="submission" date="2021-04" db="EMBL/GenBank/DDBJ databases">
        <authorList>
            <person name="Gilroy R."/>
        </authorList>
    </citation>
    <scope>NUCLEOTIDE SEQUENCE</scope>
    <source>
        <strain evidence="11">ChiHecec2B26-12326</strain>
    </source>
</reference>
<keyword evidence="2 7" id="KW-0227">DNA damage</keyword>
<dbReference type="FunFam" id="3.30.420.340:FF:000002">
    <property type="entry name" value="UvrABC system protein C"/>
    <property type="match status" value="1"/>
</dbReference>
<evidence type="ECO:0000313" key="12">
    <source>
        <dbReference type="Proteomes" id="UP000823847"/>
    </source>
</evidence>
<dbReference type="Gene3D" id="3.40.1440.10">
    <property type="entry name" value="GIY-YIG endonuclease"/>
    <property type="match status" value="1"/>
</dbReference>
<dbReference type="PROSITE" id="PS50165">
    <property type="entry name" value="UVRC"/>
    <property type="match status" value="1"/>
</dbReference>
<dbReference type="InterPro" id="IPR004791">
    <property type="entry name" value="UvrC"/>
</dbReference>
<dbReference type="SUPFAM" id="SSF47781">
    <property type="entry name" value="RuvA domain 2-like"/>
    <property type="match status" value="1"/>
</dbReference>
<name>A0A9D1XR52_9BACT</name>
<dbReference type="InterPro" id="IPR001162">
    <property type="entry name" value="UvrC_RNase_H_dom"/>
</dbReference>
<keyword evidence="5 7" id="KW-0234">DNA repair</keyword>